<proteinExistence type="predicted"/>
<dbReference type="RefSeq" id="WP_087454753.1">
    <property type="nucleotide sequence ID" value="NZ_CP021417.2"/>
</dbReference>
<organism evidence="9 10">
    <name type="scientific">Corynebacterium silvaticum</name>
    <dbReference type="NCBI Taxonomy" id="2320431"/>
    <lineage>
        <taxon>Bacteria</taxon>
        <taxon>Bacillati</taxon>
        <taxon>Actinomycetota</taxon>
        <taxon>Actinomycetes</taxon>
        <taxon>Mycobacteriales</taxon>
        <taxon>Corynebacteriaceae</taxon>
        <taxon>Corynebacterium</taxon>
    </lineage>
</organism>
<reference evidence="9 10" key="1">
    <citation type="journal article" date="2014" name="BMC Vet. Res.">
        <title>First report of Corynebacterium pseudotuberculosis from caseous lymphadenitis lesions in Black Alentejano pig (Sus scrofa domesticus).</title>
        <authorList>
            <person name="Oliveira M."/>
            <person name="Barroco C."/>
            <person name="Mottola C."/>
            <person name="Santos R."/>
            <person name="Lemsaddek A."/>
            <person name="Tavares L."/>
            <person name="Semedo-Lemsaddek T."/>
        </authorList>
    </citation>
    <scope>NUCLEOTIDE SEQUENCE [LARGE SCALE GENOMIC DNA]</scope>
    <source>
        <strain evidence="9 10">PO100/5</strain>
    </source>
</reference>
<feature type="transmembrane region" description="Helical" evidence="7">
    <location>
        <begin position="12"/>
        <end position="35"/>
    </location>
</feature>
<evidence type="ECO:0000256" key="5">
    <source>
        <dbReference type="ARBA" id="ARBA00022989"/>
    </source>
</evidence>
<reference evidence="9 10" key="3">
    <citation type="journal article" date="2020" name="Int. J. Syst. Evol. Microbiol.">
        <title>Corynebacterium silvaticum sp. nov., a unique group of NTTB corynebacteria in wild boar and roe deer.</title>
        <authorList>
            <person name="Dangel A."/>
            <person name="Berger A."/>
            <person name="Rau J."/>
            <person name="Eisenberg T."/>
            <person name="Kampfer P."/>
            <person name="Margos G."/>
            <person name="Contzen M."/>
            <person name="Busse H.J."/>
            <person name="Konrad R."/>
            <person name="Peters M."/>
            <person name="Sting R."/>
            <person name="Sing A."/>
        </authorList>
    </citation>
    <scope>NUCLEOTIDE SEQUENCE [LARGE SCALE GENOMIC DNA]</scope>
    <source>
        <strain evidence="9 10">PO100/5</strain>
    </source>
</reference>
<evidence type="ECO:0000256" key="7">
    <source>
        <dbReference type="SAM" id="Phobius"/>
    </source>
</evidence>
<evidence type="ECO:0000259" key="8">
    <source>
        <dbReference type="Pfam" id="PF02687"/>
    </source>
</evidence>
<accession>A0A7Y4LKY0</accession>
<dbReference type="InterPro" id="IPR003838">
    <property type="entry name" value="ABC3_permease_C"/>
</dbReference>
<keyword evidence="10" id="KW-1185">Reference proteome</keyword>
<reference evidence="9 10" key="2">
    <citation type="journal article" date="2020" name="Antonie Van Leeuwenhoek">
        <title>Phylogenomic characterisation of a novel corynebacterial species pathogenic to animals.</title>
        <authorList>
            <person name="Moller J."/>
            <person name="Musella L."/>
            <person name="Melnikov V."/>
            <person name="Geissdorfer W."/>
            <person name="Burkovski A."/>
            <person name="Sangal V."/>
        </authorList>
    </citation>
    <scope>NUCLEOTIDE SEQUENCE [LARGE SCALE GENOMIC DNA]</scope>
    <source>
        <strain evidence="9 10">PO100/5</strain>
    </source>
</reference>
<sequence length="350" mass="35963">MFLGLRDIRSAGGRFALIASVVGLITLLIVMLTGLTQGLGSRNTAALESLGKDGAKFVFTAPTGEASFSSSEISQEILDKWKDAAGAENVTPLGVNQTRIESQDKADSAAVMGLPVGTAVEGTSATIGEGAFVPQSIADKIGVKAGDTLNIGGVAVPVDGVVEDTYYSHSSVVWVNSEVWKKESHSPGIATVLLVRGDAQPQDLKNEKVTDLKGAFAALASYKSEQSSLKSMQGFLYAISALVTVSFLTVWTLQRTRDIAVLTALGASKGYLLKDAIGQAAIVLAIGVTAGAAVGAILGLIVSQAVPFEVSVLSVLGPAVGIWLLGLVGSFVAVRNVTKVDPHIALGAAA</sequence>
<protein>
    <submittedName>
        <fullName evidence="9">ABC transporter permease</fullName>
    </submittedName>
</protein>
<name>A0A7Y4LKY0_9CORY</name>
<evidence type="ECO:0000256" key="2">
    <source>
        <dbReference type="ARBA" id="ARBA00022448"/>
    </source>
</evidence>
<dbReference type="InterPro" id="IPR051125">
    <property type="entry name" value="ABC-4/HrtB_transporter"/>
</dbReference>
<reference evidence="9 10" key="4">
    <citation type="journal article" date="2020" name="PLoS ONE">
        <title>Taxonomic classification of strain PO100/5 shows a broader geographic distribution and genetic markers of the recently described Corynebacterium silvaticum.</title>
        <authorList>
            <person name="Viana M.V.C."/>
            <person name="Profeta R."/>
            <person name="da Silva A.L."/>
            <person name="Hurtado R."/>
            <person name="Cerqueira J.C."/>
            <person name="Ribeiro B.F.S."/>
            <person name="Almeida M.O."/>
            <person name="Morais-Rodrigues F."/>
            <person name="Soares S.C."/>
            <person name="Oliveira M."/>
            <person name="Tavares L."/>
            <person name="Figueiredo H."/>
            <person name="Wattam A.R."/>
            <person name="Barh D."/>
            <person name="Ghosh P."/>
            <person name="Silva A."/>
            <person name="Azevedo V."/>
        </authorList>
    </citation>
    <scope>NUCLEOTIDE SEQUENCE [LARGE SCALE GENOMIC DNA]</scope>
    <source>
        <strain evidence="9 10">PO100/5</strain>
    </source>
</reference>
<keyword evidence="6 7" id="KW-0472">Membrane</keyword>
<feature type="transmembrane region" description="Helical" evidence="7">
    <location>
        <begin position="312"/>
        <end position="334"/>
    </location>
</feature>
<evidence type="ECO:0000313" key="10">
    <source>
        <dbReference type="Proteomes" id="UP000195652"/>
    </source>
</evidence>
<keyword evidence="4 7" id="KW-0812">Transmembrane</keyword>
<dbReference type="OrthoDB" id="5242186at2"/>
<keyword evidence="2" id="KW-0813">Transport</keyword>
<evidence type="ECO:0000256" key="3">
    <source>
        <dbReference type="ARBA" id="ARBA00022475"/>
    </source>
</evidence>
<feature type="transmembrane region" description="Helical" evidence="7">
    <location>
        <begin position="234"/>
        <end position="253"/>
    </location>
</feature>
<dbReference type="GO" id="GO:0005886">
    <property type="term" value="C:plasma membrane"/>
    <property type="evidence" value="ECO:0007669"/>
    <property type="project" value="UniProtKB-SubCell"/>
</dbReference>
<dbReference type="PANTHER" id="PTHR43738:SF1">
    <property type="entry name" value="HEMIN TRANSPORT SYSTEM PERMEASE PROTEIN HRTB-RELATED"/>
    <property type="match status" value="1"/>
</dbReference>
<dbReference type="GeneID" id="75008860"/>
<evidence type="ECO:0000313" key="9">
    <source>
        <dbReference type="EMBL" id="ARU46981.1"/>
    </source>
</evidence>
<dbReference type="KEGG" id="csil:CBE74_11640"/>
<comment type="subcellular location">
    <subcellularLocation>
        <location evidence="1">Cell membrane</location>
        <topology evidence="1">Multi-pass membrane protein</topology>
    </subcellularLocation>
</comment>
<dbReference type="Proteomes" id="UP000195652">
    <property type="component" value="Chromosome"/>
</dbReference>
<evidence type="ECO:0000256" key="6">
    <source>
        <dbReference type="ARBA" id="ARBA00023136"/>
    </source>
</evidence>
<evidence type="ECO:0000256" key="1">
    <source>
        <dbReference type="ARBA" id="ARBA00004651"/>
    </source>
</evidence>
<gene>
    <name evidence="9" type="ORF">CBE74_11640</name>
</gene>
<feature type="transmembrane region" description="Helical" evidence="7">
    <location>
        <begin position="281"/>
        <end position="306"/>
    </location>
</feature>
<keyword evidence="3" id="KW-1003">Cell membrane</keyword>
<dbReference type="EMBL" id="CP021417">
    <property type="protein sequence ID" value="ARU46981.1"/>
    <property type="molecule type" value="Genomic_DNA"/>
</dbReference>
<dbReference type="PANTHER" id="PTHR43738">
    <property type="entry name" value="ABC TRANSPORTER, MEMBRANE PROTEIN"/>
    <property type="match status" value="1"/>
</dbReference>
<evidence type="ECO:0000256" key="4">
    <source>
        <dbReference type="ARBA" id="ARBA00022692"/>
    </source>
</evidence>
<dbReference type="Pfam" id="PF02687">
    <property type="entry name" value="FtsX"/>
    <property type="match status" value="1"/>
</dbReference>
<keyword evidence="5 7" id="KW-1133">Transmembrane helix</keyword>
<dbReference type="AlphaFoldDB" id="A0A7Y4LKY0"/>
<feature type="domain" description="ABC3 transporter permease C-terminal" evidence="8">
    <location>
        <begin position="235"/>
        <end position="342"/>
    </location>
</feature>